<keyword evidence="3" id="KW-0028">Amino-acid biosynthesis</keyword>
<evidence type="ECO:0000256" key="2">
    <source>
        <dbReference type="ARBA" id="ARBA00012737"/>
    </source>
</evidence>
<dbReference type="AlphaFoldDB" id="A0A918IDX7"/>
<accession>A0A918IDX7</accession>
<keyword evidence="3" id="KW-0061">Asparagine biosynthesis</keyword>
<dbReference type="EMBL" id="BMTD01000008">
    <property type="protein sequence ID" value="GGV00671.1"/>
    <property type="molecule type" value="Genomic_DNA"/>
</dbReference>
<evidence type="ECO:0000313" key="7">
    <source>
        <dbReference type="Proteomes" id="UP000618795"/>
    </source>
</evidence>
<evidence type="ECO:0000256" key="3">
    <source>
        <dbReference type="ARBA" id="ARBA00022888"/>
    </source>
</evidence>
<evidence type="ECO:0000259" key="5">
    <source>
        <dbReference type="Pfam" id="PF00733"/>
    </source>
</evidence>
<comment type="caution">
    <text evidence="6">The sequence shown here is derived from an EMBL/GenBank/DDBJ whole genome shotgun (WGS) entry which is preliminary data.</text>
</comment>
<reference evidence="6" key="1">
    <citation type="journal article" date="2014" name="Int. J. Syst. Evol. Microbiol.">
        <title>Complete genome sequence of Corynebacterium casei LMG S-19264T (=DSM 44701T), isolated from a smear-ripened cheese.</title>
        <authorList>
            <consortium name="US DOE Joint Genome Institute (JGI-PGF)"/>
            <person name="Walter F."/>
            <person name="Albersmeier A."/>
            <person name="Kalinowski J."/>
            <person name="Ruckert C."/>
        </authorList>
    </citation>
    <scope>NUCLEOTIDE SEQUENCE</scope>
    <source>
        <strain evidence="6">JCM 4369</strain>
    </source>
</reference>
<dbReference type="SUPFAM" id="SSF52402">
    <property type="entry name" value="Adenine nucleotide alpha hydrolases-like"/>
    <property type="match status" value="1"/>
</dbReference>
<dbReference type="Proteomes" id="UP000618795">
    <property type="component" value="Unassembled WGS sequence"/>
</dbReference>
<dbReference type="PANTHER" id="PTHR43284:SF1">
    <property type="entry name" value="ASPARAGINE SYNTHETASE"/>
    <property type="match status" value="1"/>
</dbReference>
<dbReference type="InterPro" id="IPR001962">
    <property type="entry name" value="Asn_synthase"/>
</dbReference>
<feature type="domain" description="Asparagine synthetase" evidence="5">
    <location>
        <begin position="205"/>
        <end position="588"/>
    </location>
</feature>
<proteinExistence type="predicted"/>
<dbReference type="Pfam" id="PF00733">
    <property type="entry name" value="Asn_synthase"/>
    <property type="match status" value="1"/>
</dbReference>
<gene>
    <name evidence="6" type="primary">asnB</name>
    <name evidence="6" type="ORF">GCM10010260_41550</name>
</gene>
<dbReference type="GO" id="GO:0006529">
    <property type="term" value="P:asparagine biosynthetic process"/>
    <property type="evidence" value="ECO:0007669"/>
    <property type="project" value="UniProtKB-KW"/>
</dbReference>
<evidence type="ECO:0000256" key="1">
    <source>
        <dbReference type="ARBA" id="ARBA00005187"/>
    </source>
</evidence>
<dbReference type="RefSeq" id="WP_191874990.1">
    <property type="nucleotide sequence ID" value="NZ_BMTD01000008.1"/>
</dbReference>
<name>A0A918IDX7_9ACTN</name>
<dbReference type="EC" id="6.3.5.4" evidence="2"/>
<dbReference type="PANTHER" id="PTHR43284">
    <property type="entry name" value="ASPARAGINE SYNTHETASE (GLUTAMINE-HYDROLYZING)"/>
    <property type="match status" value="1"/>
</dbReference>
<comment type="catalytic activity">
    <reaction evidence="4">
        <text>L-aspartate + L-glutamine + ATP + H2O = L-asparagine + L-glutamate + AMP + diphosphate + H(+)</text>
        <dbReference type="Rhea" id="RHEA:12228"/>
        <dbReference type="ChEBI" id="CHEBI:15377"/>
        <dbReference type="ChEBI" id="CHEBI:15378"/>
        <dbReference type="ChEBI" id="CHEBI:29985"/>
        <dbReference type="ChEBI" id="CHEBI:29991"/>
        <dbReference type="ChEBI" id="CHEBI:30616"/>
        <dbReference type="ChEBI" id="CHEBI:33019"/>
        <dbReference type="ChEBI" id="CHEBI:58048"/>
        <dbReference type="ChEBI" id="CHEBI:58359"/>
        <dbReference type="ChEBI" id="CHEBI:456215"/>
        <dbReference type="EC" id="6.3.5.4"/>
    </reaction>
</comment>
<dbReference type="Gene3D" id="3.40.50.620">
    <property type="entry name" value="HUPs"/>
    <property type="match status" value="2"/>
</dbReference>
<dbReference type="GO" id="GO:0004066">
    <property type="term" value="F:asparagine synthase (glutamine-hydrolyzing) activity"/>
    <property type="evidence" value="ECO:0007669"/>
    <property type="project" value="UniProtKB-EC"/>
</dbReference>
<protein>
    <recommendedName>
        <fullName evidence="2">asparagine synthase (glutamine-hydrolyzing)</fullName>
        <ecNumber evidence="2">6.3.5.4</ecNumber>
    </recommendedName>
</protein>
<keyword evidence="7" id="KW-1185">Reference proteome</keyword>
<dbReference type="InterPro" id="IPR051786">
    <property type="entry name" value="ASN_synthetase/amidase"/>
</dbReference>
<evidence type="ECO:0000313" key="6">
    <source>
        <dbReference type="EMBL" id="GGV00671.1"/>
    </source>
</evidence>
<comment type="pathway">
    <text evidence="1">Amino-acid biosynthesis; L-asparagine biosynthesis; L-asparagine from L-aspartate (L-Gln route): step 1/1.</text>
</comment>
<evidence type="ECO:0000256" key="4">
    <source>
        <dbReference type="ARBA" id="ARBA00048741"/>
    </source>
</evidence>
<sequence>MSTGFVVLPEGCPTDPTWLYESPQVIPHPSGKPWLVGRWGADELVQAQAGPVRVVVIGHCPVTTTRLTRLAGQVTSQSHVAALARQLSGSCHLIVVSPDGTSVRGSVTGLRQVFHTRVDGHAVASDRPDTLALLTGAGVDEGVLAARLATGGRLPAPLGTASVWSGISAVPDDHCLIMTGDRAQEVRWWQAPEPGLTLAEGAPAVHAALSDAVGSRTSGPRPLSADLSGGMDSTALCFLAARSAPQLLTFRWGEADLGNDDAAFAAHSAALLDQASHVVVPQHELPALFAHPADLADTEQPYLFTRTLARMKHTVGLLADRGSRAHLAGHGADELFGRLPGYLHRLLRRRPWLALRHLRGYQALNRWPLRGMLAELARADSVRDWWRDEADSLTDRAPAPRHPPLGWGLIPLRAPVWVTPAAVDAARSELRKAADGAHVFAADRGQHQFLVALRATAPAYRQFARLFDTAGIRLHQPYLDDRVVEAALAVRVHERCTPWEYKPLLATAMRDVLPERVRARTTKGSFDEDLRTGLSRSREALLDLFADSELAKAGLISADAVRAQLLTPQADLTRNFAVEHLLGCETWFRAARHLAQNERRHERT</sequence>
<reference evidence="6" key="2">
    <citation type="submission" date="2020-09" db="EMBL/GenBank/DDBJ databases">
        <authorList>
            <person name="Sun Q."/>
            <person name="Ohkuma M."/>
        </authorList>
    </citation>
    <scope>NUCLEOTIDE SEQUENCE</scope>
    <source>
        <strain evidence="6">JCM 4369</strain>
    </source>
</reference>
<dbReference type="InterPro" id="IPR014729">
    <property type="entry name" value="Rossmann-like_a/b/a_fold"/>
</dbReference>
<organism evidence="6 7">
    <name type="scientific">Streptomyces filipinensis</name>
    <dbReference type="NCBI Taxonomy" id="66887"/>
    <lineage>
        <taxon>Bacteria</taxon>
        <taxon>Bacillati</taxon>
        <taxon>Actinomycetota</taxon>
        <taxon>Actinomycetes</taxon>
        <taxon>Kitasatosporales</taxon>
        <taxon>Streptomycetaceae</taxon>
        <taxon>Streptomyces</taxon>
    </lineage>
</organism>